<dbReference type="NCBIfam" id="TIGR00797">
    <property type="entry name" value="matE"/>
    <property type="match status" value="1"/>
</dbReference>
<comment type="similarity">
    <text evidence="2">Belongs to the multi antimicrobial extrusion (MATE) (TC 2.A.66.1) family.</text>
</comment>
<feature type="transmembrane region" description="Helical" evidence="8">
    <location>
        <begin position="252"/>
        <end position="272"/>
    </location>
</feature>
<keyword evidence="4" id="KW-1003">Cell membrane</keyword>
<feature type="transmembrane region" description="Helical" evidence="8">
    <location>
        <begin position="133"/>
        <end position="155"/>
    </location>
</feature>
<dbReference type="AlphaFoldDB" id="A0A3D8GNZ3"/>
<feature type="transmembrane region" description="Helical" evidence="8">
    <location>
        <begin position="167"/>
        <end position="187"/>
    </location>
</feature>
<evidence type="ECO:0000256" key="6">
    <source>
        <dbReference type="ARBA" id="ARBA00022989"/>
    </source>
</evidence>
<keyword evidence="3" id="KW-0813">Transport</keyword>
<dbReference type="InterPro" id="IPR048279">
    <property type="entry name" value="MdtK-like"/>
</dbReference>
<feature type="transmembrane region" description="Helical" evidence="8">
    <location>
        <begin position="321"/>
        <end position="339"/>
    </location>
</feature>
<comment type="caution">
    <text evidence="9">The sequence shown here is derived from an EMBL/GenBank/DDBJ whole genome shotgun (WGS) entry which is preliminary data.</text>
</comment>
<keyword evidence="10" id="KW-1185">Reference proteome</keyword>
<evidence type="ECO:0000256" key="1">
    <source>
        <dbReference type="ARBA" id="ARBA00004651"/>
    </source>
</evidence>
<dbReference type="GO" id="GO:0042910">
    <property type="term" value="F:xenobiotic transmembrane transporter activity"/>
    <property type="evidence" value="ECO:0007669"/>
    <property type="project" value="InterPro"/>
</dbReference>
<feature type="transmembrane region" description="Helical" evidence="8">
    <location>
        <begin position="193"/>
        <end position="216"/>
    </location>
</feature>
<dbReference type="GO" id="GO:0005886">
    <property type="term" value="C:plasma membrane"/>
    <property type="evidence" value="ECO:0007669"/>
    <property type="project" value="UniProtKB-SubCell"/>
</dbReference>
<evidence type="ECO:0000256" key="8">
    <source>
        <dbReference type="SAM" id="Phobius"/>
    </source>
</evidence>
<feature type="transmembrane region" description="Helical" evidence="8">
    <location>
        <begin position="278"/>
        <end position="301"/>
    </location>
</feature>
<dbReference type="GO" id="GO:0015297">
    <property type="term" value="F:antiporter activity"/>
    <property type="evidence" value="ECO:0007669"/>
    <property type="project" value="InterPro"/>
</dbReference>
<comment type="subcellular location">
    <subcellularLocation>
        <location evidence="1">Cell membrane</location>
        <topology evidence="1">Multi-pass membrane protein</topology>
    </subcellularLocation>
</comment>
<evidence type="ECO:0000256" key="2">
    <source>
        <dbReference type="ARBA" id="ARBA00010199"/>
    </source>
</evidence>
<keyword evidence="5 8" id="KW-0812">Transmembrane</keyword>
<evidence type="ECO:0000256" key="4">
    <source>
        <dbReference type="ARBA" id="ARBA00022475"/>
    </source>
</evidence>
<dbReference type="CDD" id="cd13134">
    <property type="entry name" value="MATE_like_8"/>
    <property type="match status" value="1"/>
</dbReference>
<evidence type="ECO:0000313" key="10">
    <source>
        <dbReference type="Proteomes" id="UP000257144"/>
    </source>
</evidence>
<evidence type="ECO:0000256" key="7">
    <source>
        <dbReference type="ARBA" id="ARBA00023136"/>
    </source>
</evidence>
<keyword evidence="6 8" id="KW-1133">Transmembrane helix</keyword>
<dbReference type="PANTHER" id="PTHR42925:SF1">
    <property type="entry name" value="VIRULENCE FACTOR MVIN"/>
    <property type="match status" value="1"/>
</dbReference>
<evidence type="ECO:0000256" key="5">
    <source>
        <dbReference type="ARBA" id="ARBA00022692"/>
    </source>
</evidence>
<name>A0A3D8GNZ3_9BACI</name>
<proteinExistence type="inferred from homology"/>
<sequence>MAEAAKKKSFIEPGLFALTWPIFIESFLHMLMGSTDTFMLSYVSDEAVAAVGVANQLVFFTILIFGFVATGTTVLVSQNLGAGLIKDARRISGISISLNLIFGIAISAFVVLFKGYFLNLFGLTPEIHRLAEQYLAIVGATLFSQALLVTASSILRANGFSKEAMMISILMNIIHLAGNSIFIYGLFGMPQLGIQGVAISTAISRAIAVVMIFWLLCKRLPVKIRKEDYTDFSPVFIKKILKIGVPSAGENLVYNTSQIAMTAIIALIGAMALTTRVYTWNIMSFMMLFAIALGAGTQILVGYRVGAGDYDGAYHRLLKSLKWSLLMTVAVVIPMVLFRESLLDIFTDNHDIITEGAKLLLLGIILEPGRTFNIVIIAALRAAGDANFPVKMAFVSMWGIGVPVAYLLGITMEMGLVGIWIAFIADEWFRGIVMYFRWKSRVWESKSLVEKTAQTV</sequence>
<dbReference type="Proteomes" id="UP000257144">
    <property type="component" value="Unassembled WGS sequence"/>
</dbReference>
<dbReference type="InterPro" id="IPR002528">
    <property type="entry name" value="MATE_fam"/>
</dbReference>
<feature type="transmembrane region" description="Helical" evidence="8">
    <location>
        <begin position="15"/>
        <end position="33"/>
    </location>
</feature>
<reference evidence="9 10" key="1">
    <citation type="submission" date="2018-07" db="EMBL/GenBank/DDBJ databases">
        <title>Bacillus sp. YLB-04 draft genome sequence.</title>
        <authorList>
            <person name="Yu L."/>
            <person name="Tang X."/>
        </authorList>
    </citation>
    <scope>NUCLEOTIDE SEQUENCE [LARGE SCALE GENOMIC DNA]</scope>
    <source>
        <strain evidence="9 10">YLB-04</strain>
    </source>
</reference>
<dbReference type="EMBL" id="QNQT01000007">
    <property type="protein sequence ID" value="RDU36001.1"/>
    <property type="molecule type" value="Genomic_DNA"/>
</dbReference>
<protein>
    <submittedName>
        <fullName evidence="9">MATE family efflux transporter</fullName>
    </submittedName>
</protein>
<keyword evidence="7 8" id="KW-0472">Membrane</keyword>
<dbReference type="PIRSF" id="PIRSF006603">
    <property type="entry name" value="DinF"/>
    <property type="match status" value="1"/>
</dbReference>
<feature type="transmembrane region" description="Helical" evidence="8">
    <location>
        <begin position="96"/>
        <end position="113"/>
    </location>
</feature>
<dbReference type="OrthoDB" id="9806302at2"/>
<dbReference type="Pfam" id="PF01554">
    <property type="entry name" value="MatE"/>
    <property type="match status" value="2"/>
</dbReference>
<evidence type="ECO:0000313" key="9">
    <source>
        <dbReference type="EMBL" id="RDU36001.1"/>
    </source>
</evidence>
<gene>
    <name evidence="9" type="ORF">DRW41_15545</name>
</gene>
<dbReference type="PANTHER" id="PTHR42925">
    <property type="entry name" value="MULTIDRUG AND TOXIN EFFLUX PROTEIN MATE FAMILY"/>
    <property type="match status" value="1"/>
</dbReference>
<evidence type="ECO:0000256" key="3">
    <source>
        <dbReference type="ARBA" id="ARBA00022448"/>
    </source>
</evidence>
<feature type="transmembrane region" description="Helical" evidence="8">
    <location>
        <begin position="53"/>
        <end position="76"/>
    </location>
</feature>
<organism evidence="9 10">
    <name type="scientific">Neobacillus piezotolerans</name>
    <dbReference type="NCBI Taxonomy" id="2259171"/>
    <lineage>
        <taxon>Bacteria</taxon>
        <taxon>Bacillati</taxon>
        <taxon>Bacillota</taxon>
        <taxon>Bacilli</taxon>
        <taxon>Bacillales</taxon>
        <taxon>Bacillaceae</taxon>
        <taxon>Neobacillus</taxon>
    </lineage>
</organism>
<accession>A0A3D8GNZ3</accession>
<dbReference type="InterPro" id="IPR047135">
    <property type="entry name" value="YsiQ"/>
</dbReference>